<name>A0A401PDM4_SCYTO</name>
<dbReference type="Pfam" id="PF17663">
    <property type="entry name" value="DUF5525"/>
    <property type="match status" value="3"/>
</dbReference>
<accession>A0A401PDM4</accession>
<feature type="compositionally biased region" description="Basic and acidic residues" evidence="1">
    <location>
        <begin position="1303"/>
        <end position="1318"/>
    </location>
</feature>
<keyword evidence="3" id="KW-1185">Reference proteome</keyword>
<dbReference type="Proteomes" id="UP000288216">
    <property type="component" value="Unassembled WGS sequence"/>
</dbReference>
<feature type="region of interest" description="Disordered" evidence="1">
    <location>
        <begin position="462"/>
        <end position="493"/>
    </location>
</feature>
<evidence type="ECO:0000313" key="2">
    <source>
        <dbReference type="EMBL" id="GCB71224.1"/>
    </source>
</evidence>
<feature type="compositionally biased region" description="Basic and acidic residues" evidence="1">
    <location>
        <begin position="576"/>
        <end position="590"/>
    </location>
</feature>
<comment type="caution">
    <text evidence="2">The sequence shown here is derived from an EMBL/GenBank/DDBJ whole genome shotgun (WGS) entry which is preliminary data.</text>
</comment>
<organism evidence="2 3">
    <name type="scientific">Scyliorhinus torazame</name>
    <name type="common">Cloudy catshark</name>
    <name type="synonym">Catulus torazame</name>
    <dbReference type="NCBI Taxonomy" id="75743"/>
    <lineage>
        <taxon>Eukaryota</taxon>
        <taxon>Metazoa</taxon>
        <taxon>Chordata</taxon>
        <taxon>Craniata</taxon>
        <taxon>Vertebrata</taxon>
        <taxon>Chondrichthyes</taxon>
        <taxon>Elasmobranchii</taxon>
        <taxon>Galeomorphii</taxon>
        <taxon>Galeoidea</taxon>
        <taxon>Carcharhiniformes</taxon>
        <taxon>Scyliorhinidae</taxon>
        <taxon>Scyliorhinus</taxon>
    </lineage>
</organism>
<feature type="compositionally biased region" description="Polar residues" evidence="1">
    <location>
        <begin position="409"/>
        <end position="432"/>
    </location>
</feature>
<sequence>MMANKRNLERMDSLICSKMPRLENEHSRLSAGFCKPSPLPSCAAENPLKYTGSYLAYHLRNSDGTNLLGAWDQPQPYMPHMGNPTIQSQPGDVSRLSSHVYQTEPETGPRPFQPSVCENDKLDLVKDLMNVRSKWVTFVERQKTLRKSQNLPAVLCSSEVEKHSLISPTLSTVNNCANVAFPQPVYRNSVCCSGAGSSLENSAEHFRRRGQETEWRMPPPVTSSCLLVNNSQLMHSPQYVNPLLKSNCLHHGSGNIQVNSMGRITKETGKLPGVTSPLCRGYGTYNSNILQDPRYSAHSYENSNGNIPSHSNATICNIQDFQKSPLRPFVRTEGQQMQLPLYCDKLSPPKYPMPIQPTALHSRNSLSNQQTAGTYSISNQQTAGTYSLLHPHSYKAQVGHYPAPGTGGQMSAPSSTFSGQLSSGNPYAQPSESLGYPAHHPPQQKSVSLTNLLIHPASQPIAQPTEFKPQSPARNKVSPSQQDPTNARRPSPDMLHFRSHIIDAQTNERCYNSLNLLYNKEYAGQQQLISKHSAFHPVLSGKHLKGPFERPAGSPADQRPKDIYVKGHSPSIHIPSSDDRGRSIFSKETENLNNKPVEVGLESPPKSYTESPKSYTESPKGYPESPTRRTSVINFSPAPSPASNESKRVTPPPSPPMPVINNVFSLAPYKAYLEATGLFFSKCQKCQSDCDKSCSCSVENKSQNCRNDVVIDLDSNKQSPLRVPKAINELQPNNTFMCIESTTAKGASAGDELNKMVSETNSLDVRHQEINLTPTLGNVTQQQSGICDPSCAVDHGDEKRVMNRMDSDTALDLSVKTKIPLLDVTWETPVSAGTGEELKSAKEIPNEKNTTEPANVVKQQESKAPAAELGNKANVTNPEISMSVRHKIEINKYKILRPAPPKVGESNPILSPEGITEAKKFSLIGPVDPSILILRPLKRILPDMAKSIVSSVPEARNSPCETKVDLPCLGGLMQHESDTCNYFVHLHQSLCDMITQSVAESSEEVLRACLQDIEGQENQKLRSSSKPKNGVRIFEALKMSKSKGIWRNHGSVPLTLQKLLSRLESYIYSRTCPFPHVIRAGTIFIPIYLVKETLFSSLKGATIDQVFQEHKIELRPTTLSEEKKLQNELQLQRCSSRLIKLLSLKQLPEIYQDLLDVLWHSCVKIHLGEQNDENLKVATFTPKPADGTAKENQSQTSSTETRNITVANTACSEAKPDKGIVIAKHNAKLGERRSKIKAATSPIKSNLKCADSSNNAKLRKRRSKIKAATSPIKSNLKCANLSNNSQSGEKISPQSEKPSCKVPDQDASRVQSGKESKLGPRKVQKRTKGVWDEKAFVKGNFEKKCSTLVVRLNRVAVNGDNKGSGISCTRKIKEAQIPIRKKDNGALRPTRSTSKVLHLRSSIVRLKFQKPRQTVPSRNIVLKSVVATRKPLLMHNSPRLDQKMTKPPSCRKRQGKEYPNLVGKRIKHLYEEKDKSESWYKGVVVKVHEKHQNPLKTVYEVKYDSEPDWQYYLELLQDYENGWLRVDD</sequence>
<feature type="region of interest" description="Disordered" evidence="1">
    <location>
        <begin position="542"/>
        <end position="655"/>
    </location>
</feature>
<dbReference type="OrthoDB" id="9908305at2759"/>
<protein>
    <submittedName>
        <fullName evidence="2">Uncharacterized protein</fullName>
    </submittedName>
</protein>
<dbReference type="PANTHER" id="PTHR28422">
    <property type="entry name" value="SIMILAR TO HUMAN CHROMOSOME 15 OPEN READING FRAME 39"/>
    <property type="match status" value="1"/>
</dbReference>
<feature type="compositionally biased region" description="Polar residues" evidence="1">
    <location>
        <begin position="1190"/>
        <end position="1202"/>
    </location>
</feature>
<dbReference type="Gene3D" id="2.80.10.70">
    <property type="entry name" value="Spindlin/Ssty"/>
    <property type="match status" value="1"/>
</dbReference>
<feature type="compositionally biased region" description="Polar residues" evidence="1">
    <location>
        <begin position="606"/>
        <end position="617"/>
    </location>
</feature>
<evidence type="ECO:0000256" key="1">
    <source>
        <dbReference type="SAM" id="MobiDB-lite"/>
    </source>
</evidence>
<dbReference type="InterPro" id="IPR042567">
    <property type="entry name" value="SPIN/Ssty_sf"/>
</dbReference>
<feature type="region of interest" description="Disordered" evidence="1">
    <location>
        <begin position="397"/>
        <end position="444"/>
    </location>
</feature>
<feature type="region of interest" description="Disordered" evidence="1">
    <location>
        <begin position="1181"/>
        <end position="1202"/>
    </location>
</feature>
<reference evidence="2 3" key="1">
    <citation type="journal article" date="2018" name="Nat. Ecol. Evol.">
        <title>Shark genomes provide insights into elasmobranch evolution and the origin of vertebrates.</title>
        <authorList>
            <person name="Hara Y"/>
            <person name="Yamaguchi K"/>
            <person name="Onimaru K"/>
            <person name="Kadota M"/>
            <person name="Koyanagi M"/>
            <person name="Keeley SD"/>
            <person name="Tatsumi K"/>
            <person name="Tanaka K"/>
            <person name="Motone F"/>
            <person name="Kageyama Y"/>
            <person name="Nozu R"/>
            <person name="Adachi N"/>
            <person name="Nishimura O"/>
            <person name="Nakagawa R"/>
            <person name="Tanegashima C"/>
            <person name="Kiyatake I"/>
            <person name="Matsumoto R"/>
            <person name="Murakumo K"/>
            <person name="Nishida K"/>
            <person name="Terakita A"/>
            <person name="Kuratani S"/>
            <person name="Sato K"/>
            <person name="Hyodo S Kuraku.S."/>
        </authorList>
    </citation>
    <scope>NUCLEOTIDE SEQUENCE [LARGE SCALE GENOMIC DNA]</scope>
</reference>
<feature type="compositionally biased region" description="Polar residues" evidence="1">
    <location>
        <begin position="1280"/>
        <end position="1297"/>
    </location>
</feature>
<dbReference type="InterPro" id="IPR037656">
    <property type="entry name" value="DUF5525"/>
</dbReference>
<dbReference type="PANTHER" id="PTHR28422:SF1">
    <property type="entry name" value="SIMILAR TO HUMAN CHROMOSOME 15 OPEN READING FRAME 39"/>
    <property type="match status" value="1"/>
</dbReference>
<feature type="region of interest" description="Disordered" evidence="1">
    <location>
        <begin position="1233"/>
        <end position="1326"/>
    </location>
</feature>
<dbReference type="EMBL" id="BFAA01001899">
    <property type="protein sequence ID" value="GCB71224.1"/>
    <property type="molecule type" value="Genomic_DNA"/>
</dbReference>
<proteinExistence type="predicted"/>
<dbReference type="OMA" id="QETEWRM"/>
<gene>
    <name evidence="2" type="ORF">scyTo_0005880</name>
</gene>
<evidence type="ECO:0000313" key="3">
    <source>
        <dbReference type="Proteomes" id="UP000288216"/>
    </source>
</evidence>